<evidence type="ECO:0000313" key="2">
    <source>
        <dbReference type="Proteomes" id="UP001630127"/>
    </source>
</evidence>
<accession>A0ABD2ZDR3</accession>
<dbReference type="AlphaFoldDB" id="A0ABD2ZDR3"/>
<protein>
    <submittedName>
        <fullName evidence="1">Uncharacterized protein</fullName>
    </submittedName>
</protein>
<dbReference type="Proteomes" id="UP001630127">
    <property type="component" value="Unassembled WGS sequence"/>
</dbReference>
<organism evidence="1 2">
    <name type="scientific">Cinchona calisaya</name>
    <dbReference type="NCBI Taxonomy" id="153742"/>
    <lineage>
        <taxon>Eukaryota</taxon>
        <taxon>Viridiplantae</taxon>
        <taxon>Streptophyta</taxon>
        <taxon>Embryophyta</taxon>
        <taxon>Tracheophyta</taxon>
        <taxon>Spermatophyta</taxon>
        <taxon>Magnoliopsida</taxon>
        <taxon>eudicotyledons</taxon>
        <taxon>Gunneridae</taxon>
        <taxon>Pentapetalae</taxon>
        <taxon>asterids</taxon>
        <taxon>lamiids</taxon>
        <taxon>Gentianales</taxon>
        <taxon>Rubiaceae</taxon>
        <taxon>Cinchonoideae</taxon>
        <taxon>Cinchoneae</taxon>
        <taxon>Cinchona</taxon>
    </lineage>
</organism>
<evidence type="ECO:0000313" key="1">
    <source>
        <dbReference type="EMBL" id="KAL3516502.1"/>
    </source>
</evidence>
<sequence length="82" mass="8939">MQKIVGKKLFLTDEQDGYYWKENSLGDFTMTSAIDLVGFYMLNVDGSALDNPGNAGVGGNHLQLIGCVCMGFVEWHCSKSGD</sequence>
<keyword evidence="2" id="KW-1185">Reference proteome</keyword>
<dbReference type="EMBL" id="JBJUIK010000010">
    <property type="protein sequence ID" value="KAL3516502.1"/>
    <property type="molecule type" value="Genomic_DNA"/>
</dbReference>
<name>A0ABD2ZDR3_9GENT</name>
<proteinExistence type="predicted"/>
<reference evidence="1 2" key="1">
    <citation type="submission" date="2024-11" db="EMBL/GenBank/DDBJ databases">
        <title>A near-complete genome assembly of Cinchona calisaya.</title>
        <authorList>
            <person name="Lian D.C."/>
            <person name="Zhao X.W."/>
            <person name="Wei L."/>
        </authorList>
    </citation>
    <scope>NUCLEOTIDE SEQUENCE [LARGE SCALE GENOMIC DNA]</scope>
    <source>
        <tissue evidence="1">Nenye</tissue>
    </source>
</reference>
<gene>
    <name evidence="1" type="ORF">ACH5RR_023404</name>
</gene>
<comment type="caution">
    <text evidence="1">The sequence shown here is derived from an EMBL/GenBank/DDBJ whole genome shotgun (WGS) entry which is preliminary data.</text>
</comment>